<dbReference type="InterPro" id="IPR029016">
    <property type="entry name" value="GAF-like_dom_sf"/>
</dbReference>
<feature type="transmembrane region" description="Helical" evidence="3">
    <location>
        <begin position="67"/>
        <end position="85"/>
    </location>
</feature>
<organism evidence="5 6">
    <name type="scientific">Streptomyces kaempferi</name>
    <dbReference type="NCBI Taxonomy" id="333725"/>
    <lineage>
        <taxon>Bacteria</taxon>
        <taxon>Bacillati</taxon>
        <taxon>Actinomycetota</taxon>
        <taxon>Actinomycetes</taxon>
        <taxon>Kitasatosporales</taxon>
        <taxon>Streptomycetaceae</taxon>
        <taxon>Streptomyces</taxon>
    </lineage>
</organism>
<reference evidence="6" key="1">
    <citation type="journal article" date="2019" name="Int. J. Syst. Evol. Microbiol.">
        <title>The Global Catalogue of Microorganisms (GCM) 10K type strain sequencing project: providing services to taxonomists for standard genome sequencing and annotation.</title>
        <authorList>
            <consortium name="The Broad Institute Genomics Platform"/>
            <consortium name="The Broad Institute Genome Sequencing Center for Infectious Disease"/>
            <person name="Wu L."/>
            <person name="Ma J."/>
        </authorList>
    </citation>
    <scope>NUCLEOTIDE SEQUENCE [LARGE SCALE GENOMIC DNA]</scope>
    <source>
        <strain evidence="6">CGMCC 4.7020</strain>
    </source>
</reference>
<dbReference type="SUPFAM" id="SSF55874">
    <property type="entry name" value="ATPase domain of HSP90 chaperone/DNA topoisomerase II/histidine kinase"/>
    <property type="match status" value="1"/>
</dbReference>
<evidence type="ECO:0000313" key="5">
    <source>
        <dbReference type="EMBL" id="MFD1308520.1"/>
    </source>
</evidence>
<dbReference type="CDD" id="cd16936">
    <property type="entry name" value="HATPase_RsbW-like"/>
    <property type="match status" value="1"/>
</dbReference>
<evidence type="ECO:0000259" key="4">
    <source>
        <dbReference type="SMART" id="SM00331"/>
    </source>
</evidence>
<feature type="transmembrane region" description="Helical" evidence="3">
    <location>
        <begin position="41"/>
        <end position="60"/>
    </location>
</feature>
<dbReference type="Gene3D" id="3.30.565.10">
    <property type="entry name" value="Histidine kinase-like ATPase, C-terminal domain"/>
    <property type="match status" value="1"/>
</dbReference>
<gene>
    <name evidence="5" type="ORF">ACFQ5X_22015</name>
</gene>
<keyword evidence="3" id="KW-1133">Transmembrane helix</keyword>
<comment type="caution">
    <text evidence="5">The sequence shown here is derived from an EMBL/GenBank/DDBJ whole genome shotgun (WGS) entry which is preliminary data.</text>
</comment>
<dbReference type="InterPro" id="IPR052016">
    <property type="entry name" value="Bact_Sigma-Reg"/>
</dbReference>
<dbReference type="InterPro" id="IPR036890">
    <property type="entry name" value="HATPase_C_sf"/>
</dbReference>
<feature type="transmembrane region" description="Helical" evidence="3">
    <location>
        <begin position="120"/>
        <end position="139"/>
    </location>
</feature>
<dbReference type="Gene3D" id="3.60.40.10">
    <property type="entry name" value="PPM-type phosphatase domain"/>
    <property type="match status" value="1"/>
</dbReference>
<protein>
    <submittedName>
        <fullName evidence="5">SpoIIE family protein phosphatase</fullName>
    </submittedName>
</protein>
<evidence type="ECO:0000256" key="2">
    <source>
        <dbReference type="SAM" id="MobiDB-lite"/>
    </source>
</evidence>
<feature type="transmembrane region" description="Helical" evidence="3">
    <location>
        <begin position="91"/>
        <end position="108"/>
    </location>
</feature>
<dbReference type="Pfam" id="PF07228">
    <property type="entry name" value="SpoIIE"/>
    <property type="match status" value="1"/>
</dbReference>
<keyword evidence="3" id="KW-0812">Transmembrane</keyword>
<evidence type="ECO:0000256" key="1">
    <source>
        <dbReference type="ARBA" id="ARBA00022801"/>
    </source>
</evidence>
<evidence type="ECO:0000313" key="6">
    <source>
        <dbReference type="Proteomes" id="UP001597058"/>
    </source>
</evidence>
<dbReference type="SMART" id="SM00331">
    <property type="entry name" value="PP2C_SIG"/>
    <property type="match status" value="1"/>
</dbReference>
<keyword evidence="6" id="KW-1185">Reference proteome</keyword>
<dbReference type="InterPro" id="IPR003018">
    <property type="entry name" value="GAF"/>
</dbReference>
<accession>A0ABW3XGJ9</accession>
<proteinExistence type="predicted"/>
<dbReference type="SUPFAM" id="SSF81606">
    <property type="entry name" value="PP2C-like"/>
    <property type="match status" value="1"/>
</dbReference>
<feature type="region of interest" description="Disordered" evidence="2">
    <location>
        <begin position="1"/>
        <end position="21"/>
    </location>
</feature>
<feature type="domain" description="PPM-type phosphatase" evidence="4">
    <location>
        <begin position="361"/>
        <end position="595"/>
    </location>
</feature>
<dbReference type="RefSeq" id="WP_381234306.1">
    <property type="nucleotide sequence ID" value="NZ_JBHSKH010000020.1"/>
</dbReference>
<keyword evidence="3" id="KW-0472">Membrane</keyword>
<dbReference type="EMBL" id="JBHTMM010000027">
    <property type="protein sequence ID" value="MFD1308520.1"/>
    <property type="molecule type" value="Genomic_DNA"/>
</dbReference>
<name>A0ABW3XGJ9_9ACTN</name>
<keyword evidence="1" id="KW-0378">Hydrolase</keyword>
<dbReference type="Pfam" id="PF01590">
    <property type="entry name" value="GAF"/>
    <property type="match status" value="1"/>
</dbReference>
<dbReference type="PANTHER" id="PTHR43156:SF2">
    <property type="entry name" value="STAGE II SPORULATION PROTEIN E"/>
    <property type="match status" value="1"/>
</dbReference>
<dbReference type="Gene3D" id="3.30.450.40">
    <property type="match status" value="1"/>
</dbReference>
<evidence type="ECO:0000256" key="3">
    <source>
        <dbReference type="SAM" id="Phobius"/>
    </source>
</evidence>
<dbReference type="SUPFAM" id="SSF55781">
    <property type="entry name" value="GAF domain-like"/>
    <property type="match status" value="1"/>
</dbReference>
<dbReference type="InterPro" id="IPR001932">
    <property type="entry name" value="PPM-type_phosphatase-like_dom"/>
</dbReference>
<dbReference type="Pfam" id="PF13581">
    <property type="entry name" value="HATPase_c_2"/>
    <property type="match status" value="1"/>
</dbReference>
<dbReference type="InterPro" id="IPR036457">
    <property type="entry name" value="PPM-type-like_dom_sf"/>
</dbReference>
<sequence length="765" mass="81229">MPLPARFPAASPYGSRPEEDVMHRTPLVPRRTGTAAPSVRAAFITLLIAVVVVAGARLVLAAAGMQVIGMAEYSTLIPVVAAALLPLRQTLIVGLANLVVAILAYGILLPSMSHASRITVITALVASILVSLAVCRARIAAERSLKGLMVARERLTLLSEASTRVGGTLDVARTAEELAEVAVRRFADQAAVDLFDPVLKGEEPAPGPHAGPVTLRRAARRSVPAALAAAAPPDSRTVTYCRGSMPALSLLRGVPMHGQFTDAADGEECWPADPNGTGTQAPHSALAVPLRARGVTLGAALFTRSRHRAPFDADDVLLAQEIAARAAVCVDNARRYTHERATSVALQRSLLPQAVPPQPAVQAVARYLPADIEAGVGGDWYDVIPLSGARVALVVGDVVGHGIRASAAMGRLRTAVRTLADIDLPPDELLTHLDDIVIRLQSETAPTPAGSGEDAVTDADVGEFVATCLYMVYNPISRQCTAARAGHPPPALVRPGEGARFLDLPAGPPLGVGGLPFETAEIHLPEGSLLALYTDGLVESPRHCLDERLERLLEVLSESKPTLQEACDHVLDLLVDDRTHDDRTRDDIALVVARTRALDDGHTVAWELLEDLSEVARARDLASLQLARWGLPEAAFLAELVVSELVTNAIRYGGSPVQLRLIRHDTLICEVSDGSNTAPHLRRARTFDEGGRGLFIVAQLAERWGTRQQSDGKTIWAELALPPATAPAPREMHRTAATGMSAGRPRQNSVVTCTDTGTVLRAAQQ</sequence>
<dbReference type="PANTHER" id="PTHR43156">
    <property type="entry name" value="STAGE II SPORULATION PROTEIN E-RELATED"/>
    <property type="match status" value="1"/>
</dbReference>
<dbReference type="Proteomes" id="UP001597058">
    <property type="component" value="Unassembled WGS sequence"/>
</dbReference>
<dbReference type="InterPro" id="IPR003594">
    <property type="entry name" value="HATPase_dom"/>
</dbReference>